<feature type="domain" description="Integrase catalytic" evidence="2">
    <location>
        <begin position="334"/>
        <end position="518"/>
    </location>
</feature>
<evidence type="ECO:0000313" key="3">
    <source>
        <dbReference type="EMBL" id="OPJ70774.1"/>
    </source>
</evidence>
<sequence>MGVVVDLANQALLHCPQSDVAVIPASHRVWARSKLDCGQIDAIVAIKGPDPPPQPQPLALNQVTPLRISAVAKYPDIMAAISRGSEVPLGFHNTPAICHAHTREENLEVLAEVLEAIQKTGFKKVSAPADATTLRSFLALLRFSREFIEGYAEKAAPLCHLLKKDTPWEWGPEQDEALASAGRGLQATLGQQHVRYLLSGTGDEGPLRCPRMANWALALANKEVPMKAGEPSPGIYRVSSLSLAQAKEKGYVVWFVDGSNYHKEGAAELVAVTVALENTPADQPLAIFSDSGWVLLYLARLAEQRVRPAQIIKVKAHKKGTEEAKWNKEADAKAKQDPSIRELVQGREYKGCKGHLGTDKTMVKLQGTGWWPEMREDVERYCLVISDNFTKWVEAFPARNNMASTTAKILVEHIFSRWGIPKEIYSDHGQHFIAEVTKGVCQALGVKQKLHIMGHFQKASSAEGPNQPLKMALRKLMNQQRKDWDQKLPLVLLALRGAMASQAPSPQKLPPARDPNLLGHWWQRGEPPDELQPRVLMDRWVQDILRTVLTTYHQLTSVQETNIPKIDKQLGALLRPVEWNTGDLGTRARRDLLATALGGGGAGLGVLNSMSTEVLANKLEAVTSGMHGILNPLNSSLASLGMGQWLVSEVLPTWEQISILRDGDNGVLPTEIRKIVWDAATEKERQLQAWWRLVNFTHDQALNAVVAHVLTVAEARIEKVYPIVALGVMERIKRVGEHHWWEIFLGWSPTATGIFNTLLHPIVFLLLLQICVCFAMVAICYRMRQVNRDIENQVKRVGVAKLLLP</sequence>
<keyword evidence="1" id="KW-0812">Transmembrane</keyword>
<dbReference type="PROSITE" id="PS50994">
    <property type="entry name" value="INTEGRASE"/>
    <property type="match status" value="1"/>
</dbReference>
<dbReference type="InterPro" id="IPR043128">
    <property type="entry name" value="Rev_trsase/Diguanyl_cyclase"/>
</dbReference>
<dbReference type="SUPFAM" id="SSF56672">
    <property type="entry name" value="DNA/RNA polymerases"/>
    <property type="match status" value="1"/>
</dbReference>
<dbReference type="InterPro" id="IPR036397">
    <property type="entry name" value="RNaseH_sf"/>
</dbReference>
<organism evidence="3 4">
    <name type="scientific">Patagioenas fasciata monilis</name>
    <dbReference type="NCBI Taxonomy" id="372326"/>
    <lineage>
        <taxon>Eukaryota</taxon>
        <taxon>Metazoa</taxon>
        <taxon>Chordata</taxon>
        <taxon>Craniata</taxon>
        <taxon>Vertebrata</taxon>
        <taxon>Euteleostomi</taxon>
        <taxon>Archelosauria</taxon>
        <taxon>Archosauria</taxon>
        <taxon>Dinosauria</taxon>
        <taxon>Saurischia</taxon>
        <taxon>Theropoda</taxon>
        <taxon>Coelurosauria</taxon>
        <taxon>Aves</taxon>
        <taxon>Neognathae</taxon>
        <taxon>Neoaves</taxon>
        <taxon>Columbimorphae</taxon>
        <taxon>Columbiformes</taxon>
        <taxon>Columbidae</taxon>
        <taxon>Patagioenas</taxon>
    </lineage>
</organism>
<dbReference type="Pfam" id="PF00665">
    <property type="entry name" value="rve"/>
    <property type="match status" value="1"/>
</dbReference>
<comment type="caution">
    <text evidence="3">The sequence shown here is derived from an EMBL/GenBank/DDBJ whole genome shotgun (WGS) entry which is preliminary data.</text>
</comment>
<dbReference type="Gene3D" id="3.30.420.10">
    <property type="entry name" value="Ribonuclease H-like superfamily/Ribonuclease H"/>
    <property type="match status" value="1"/>
</dbReference>
<reference evidence="3 4" key="1">
    <citation type="submission" date="2016-02" db="EMBL/GenBank/DDBJ databases">
        <title>Band-tailed pigeon sequencing and assembly.</title>
        <authorList>
            <person name="Soares A.E."/>
            <person name="Novak B.J."/>
            <person name="Rice E.S."/>
            <person name="O'Connell B."/>
            <person name="Chang D."/>
            <person name="Weber S."/>
            <person name="Shapiro B."/>
        </authorList>
    </citation>
    <scope>NUCLEOTIDE SEQUENCE [LARGE SCALE GENOMIC DNA]</scope>
    <source>
        <strain evidence="3">BTP2013</strain>
        <tissue evidence="3">Blood</tissue>
    </source>
</reference>
<feature type="transmembrane region" description="Helical" evidence="1">
    <location>
        <begin position="758"/>
        <end position="781"/>
    </location>
</feature>
<keyword evidence="1" id="KW-1133">Transmembrane helix</keyword>
<accession>A0A1V4JFC9</accession>
<dbReference type="Gene3D" id="3.30.70.270">
    <property type="match status" value="1"/>
</dbReference>
<dbReference type="PANTHER" id="PTHR37984">
    <property type="entry name" value="PROTEIN CBG26694"/>
    <property type="match status" value="1"/>
</dbReference>
<gene>
    <name evidence="3" type="ORF">AV530_017149</name>
</gene>
<evidence type="ECO:0000256" key="1">
    <source>
        <dbReference type="SAM" id="Phobius"/>
    </source>
</evidence>
<protein>
    <recommendedName>
        <fullName evidence="2">Integrase catalytic domain-containing protein</fullName>
    </recommendedName>
</protein>
<dbReference type="InterPro" id="IPR001584">
    <property type="entry name" value="Integrase_cat-core"/>
</dbReference>
<dbReference type="AlphaFoldDB" id="A0A1V4JFC9"/>
<name>A0A1V4JFC9_PATFA</name>
<proteinExistence type="predicted"/>
<dbReference type="PANTHER" id="PTHR37984:SF12">
    <property type="entry name" value="RIBONUCLEASE H"/>
    <property type="match status" value="1"/>
</dbReference>
<dbReference type="OrthoDB" id="9013276at2759"/>
<evidence type="ECO:0000259" key="2">
    <source>
        <dbReference type="PROSITE" id="PS50994"/>
    </source>
</evidence>
<dbReference type="GO" id="GO:0003676">
    <property type="term" value="F:nucleic acid binding"/>
    <property type="evidence" value="ECO:0007669"/>
    <property type="project" value="InterPro"/>
</dbReference>
<dbReference type="InterPro" id="IPR012337">
    <property type="entry name" value="RNaseH-like_sf"/>
</dbReference>
<evidence type="ECO:0000313" key="4">
    <source>
        <dbReference type="Proteomes" id="UP000190648"/>
    </source>
</evidence>
<dbReference type="GO" id="GO:0015074">
    <property type="term" value="P:DNA integration"/>
    <property type="evidence" value="ECO:0007669"/>
    <property type="project" value="InterPro"/>
</dbReference>
<dbReference type="InterPro" id="IPR043502">
    <property type="entry name" value="DNA/RNA_pol_sf"/>
</dbReference>
<keyword evidence="1" id="KW-0472">Membrane</keyword>
<dbReference type="SUPFAM" id="SSF53098">
    <property type="entry name" value="Ribonuclease H-like"/>
    <property type="match status" value="2"/>
</dbReference>
<keyword evidence="4" id="KW-1185">Reference proteome</keyword>
<dbReference type="Proteomes" id="UP000190648">
    <property type="component" value="Unassembled WGS sequence"/>
</dbReference>
<dbReference type="STRING" id="372326.A0A1V4JFC9"/>
<dbReference type="EMBL" id="LSYS01007721">
    <property type="protein sequence ID" value="OPJ70774.1"/>
    <property type="molecule type" value="Genomic_DNA"/>
</dbReference>
<dbReference type="InterPro" id="IPR050951">
    <property type="entry name" value="Retrovirus_Pol_polyprotein"/>
</dbReference>